<evidence type="ECO:0000256" key="1">
    <source>
        <dbReference type="SAM" id="MobiDB-lite"/>
    </source>
</evidence>
<feature type="compositionally biased region" description="Basic and acidic residues" evidence="1">
    <location>
        <begin position="165"/>
        <end position="186"/>
    </location>
</feature>
<feature type="region of interest" description="Disordered" evidence="1">
    <location>
        <begin position="1"/>
        <end position="22"/>
    </location>
</feature>
<evidence type="ECO:0000313" key="2">
    <source>
        <dbReference type="EMBL" id="CAL1372193.1"/>
    </source>
</evidence>
<protein>
    <submittedName>
        <fullName evidence="2">Uncharacterized protein</fullName>
    </submittedName>
</protein>
<dbReference type="AlphaFoldDB" id="A0AAV2DG68"/>
<name>A0AAV2DG68_9ROSI</name>
<dbReference type="Proteomes" id="UP001497516">
    <property type="component" value="Chromosome 2"/>
</dbReference>
<organism evidence="2 3">
    <name type="scientific">Linum trigynum</name>
    <dbReference type="NCBI Taxonomy" id="586398"/>
    <lineage>
        <taxon>Eukaryota</taxon>
        <taxon>Viridiplantae</taxon>
        <taxon>Streptophyta</taxon>
        <taxon>Embryophyta</taxon>
        <taxon>Tracheophyta</taxon>
        <taxon>Spermatophyta</taxon>
        <taxon>Magnoliopsida</taxon>
        <taxon>eudicotyledons</taxon>
        <taxon>Gunneridae</taxon>
        <taxon>Pentapetalae</taxon>
        <taxon>rosids</taxon>
        <taxon>fabids</taxon>
        <taxon>Malpighiales</taxon>
        <taxon>Linaceae</taxon>
        <taxon>Linum</taxon>
    </lineage>
</organism>
<feature type="region of interest" description="Disordered" evidence="1">
    <location>
        <begin position="154"/>
        <end position="186"/>
    </location>
</feature>
<sequence>MAAAAPTRAEAMTMVSSPPTTAISIPTTTTTKLAKEIVAEPIITIEQPSIVVAPLKINAAESIFPSVVVVLKSQAVASLGKDSLKGIPARVANWRFRKKWWSDEAKPSTRVSTTTAFSTASFQASTQEKRIPAMPQMVAIAARRSLQIHPLGTEFRVGHHRQRKASKEESRVETKPRHRTEEARDH</sequence>
<proteinExistence type="predicted"/>
<evidence type="ECO:0000313" key="3">
    <source>
        <dbReference type="Proteomes" id="UP001497516"/>
    </source>
</evidence>
<accession>A0AAV2DG68</accession>
<reference evidence="2 3" key="1">
    <citation type="submission" date="2024-04" db="EMBL/GenBank/DDBJ databases">
        <authorList>
            <person name="Fracassetti M."/>
        </authorList>
    </citation>
    <scope>NUCLEOTIDE SEQUENCE [LARGE SCALE GENOMIC DNA]</scope>
</reference>
<gene>
    <name evidence="2" type="ORF">LTRI10_LOCUS14214</name>
</gene>
<dbReference type="EMBL" id="OZ034815">
    <property type="protein sequence ID" value="CAL1372193.1"/>
    <property type="molecule type" value="Genomic_DNA"/>
</dbReference>
<keyword evidence="3" id="KW-1185">Reference proteome</keyword>